<feature type="transmembrane region" description="Helical" evidence="9">
    <location>
        <begin position="465"/>
        <end position="486"/>
    </location>
</feature>
<reference evidence="13" key="1">
    <citation type="submission" date="2018-07" db="EMBL/GenBank/DDBJ databases">
        <authorList>
            <person name="Safronova V.I."/>
            <person name="Chirak E.R."/>
            <person name="Sazanova A.L."/>
        </authorList>
    </citation>
    <scope>NUCLEOTIDE SEQUENCE [LARGE SCALE GENOMIC DNA]</scope>
    <source>
        <strain evidence="13">RCAM04685</strain>
    </source>
</reference>
<dbReference type="GO" id="GO:0022857">
    <property type="term" value="F:transmembrane transporter activity"/>
    <property type="evidence" value="ECO:0007669"/>
    <property type="project" value="UniProtKB-UniRule"/>
</dbReference>
<feature type="transmembrane region" description="Helical" evidence="9">
    <location>
        <begin position="590"/>
        <end position="614"/>
    </location>
</feature>
<dbReference type="EMBL" id="QQTP01000029">
    <property type="protein sequence ID" value="RDJ19756.1"/>
    <property type="molecule type" value="Genomic_DNA"/>
</dbReference>
<dbReference type="InterPro" id="IPR004681">
    <property type="entry name" value="TRAP_DctM"/>
</dbReference>
<feature type="transmembrane region" description="Helical" evidence="9">
    <location>
        <begin position="97"/>
        <end position="118"/>
    </location>
</feature>
<dbReference type="Proteomes" id="UP000255207">
    <property type="component" value="Unassembled WGS sequence"/>
</dbReference>
<evidence type="ECO:0000256" key="3">
    <source>
        <dbReference type="ARBA" id="ARBA00022475"/>
    </source>
</evidence>
<feature type="domain" description="Tripartite ATP-independent periplasmic transporters DctQ component" evidence="10">
    <location>
        <begin position="34"/>
        <end position="159"/>
    </location>
</feature>
<feature type="domain" description="TRAP C4-dicarboxylate transport system permease DctM subunit" evidence="11">
    <location>
        <begin position="201"/>
        <end position="610"/>
    </location>
</feature>
<feature type="transmembrane region" description="Helical" evidence="9">
    <location>
        <begin position="167"/>
        <end position="184"/>
    </location>
</feature>
<feature type="transmembrane region" description="Helical" evidence="9">
    <location>
        <begin position="506"/>
        <end position="532"/>
    </location>
</feature>
<feature type="transmembrane region" description="Helical" evidence="9">
    <location>
        <begin position="359"/>
        <end position="385"/>
    </location>
</feature>
<dbReference type="NCBIfam" id="TIGR00786">
    <property type="entry name" value="dctM"/>
    <property type="match status" value="1"/>
</dbReference>
<protein>
    <recommendedName>
        <fullName evidence="14">TRAP C4-dicarboxylate transport system permease DctM subunit domain-containing protein</fullName>
    </recommendedName>
</protein>
<dbReference type="Pfam" id="PF06808">
    <property type="entry name" value="DctM"/>
    <property type="match status" value="1"/>
</dbReference>
<dbReference type="PANTHER" id="PTHR33362">
    <property type="entry name" value="SIALIC ACID TRAP TRANSPORTER PERMEASE PROTEIN SIAT-RELATED"/>
    <property type="match status" value="1"/>
</dbReference>
<keyword evidence="13" id="KW-1185">Reference proteome</keyword>
<feature type="transmembrane region" description="Helical" evidence="9">
    <location>
        <begin position="23"/>
        <end position="46"/>
    </location>
</feature>
<feature type="transmembrane region" description="Helical" evidence="9">
    <location>
        <begin position="248"/>
        <end position="269"/>
    </location>
</feature>
<feature type="transmembrane region" description="Helical" evidence="9">
    <location>
        <begin position="406"/>
        <end position="428"/>
    </location>
</feature>
<evidence type="ECO:0000313" key="12">
    <source>
        <dbReference type="EMBL" id="RDJ19756.1"/>
    </source>
</evidence>
<comment type="caution">
    <text evidence="12">The sequence shown here is derived from an EMBL/GenBank/DDBJ whole genome shotgun (WGS) entry which is preliminary data.</text>
</comment>
<dbReference type="PANTHER" id="PTHR33362:SF2">
    <property type="entry name" value="TRAP TRANSPORTER LARGE PERMEASE PROTEIN"/>
    <property type="match status" value="1"/>
</dbReference>
<comment type="subcellular location">
    <subcellularLocation>
        <location evidence="1 8">Cell inner membrane</location>
        <topology evidence="1 8">Multi-pass membrane protein</topology>
    </subcellularLocation>
</comment>
<feature type="transmembrane region" description="Helical" evidence="9">
    <location>
        <begin position="330"/>
        <end position="353"/>
    </location>
</feature>
<sequence length="615" mass="64504">MALPADLAEAEGVRPGSAIMRPVEFVCAALLLVIVGVLLLGVTSRYVFSLPVVWIDEVASISFLWLAMLGSAIAIDRNEHLKLTLFIGLMPERLRDFVNALAMLIVAAFLAGLIYPAIDYAIEESYVTSAALNIPNSWRTSALPAGIIAMFLLALRYAVKTSRISDLVLAAAVLAALAGAFYLLMPVFKTLGYGNILIFLVIIVALCLVAGVPIAFCFGMGTLCFLAFSTTVPMLVMIGRMDEGMSSIILLSVPIFVLLGCILDATGMGKAIVDFLASMLGHVRAGMSYVLLGSLFLVSGISGSKVSDMATVAPALFPEMKRRGYQPKELIALLATGAAMADTVPPSIVLIVLGSVAGVSIAGLFNAGFAIAMVLLLSLALLARWKAIGEDLKGVLRAPFSTIGRTALIAAPALVLPFLIRGVVGGGIATATEVSTIAVLYAFVIGIILYGGIGRRRCYAMLVETAALSGAILMILGTALAMAWALTQTGFARDLANVMAGLPGGWLSFMAVTIVVFLILGCMLEGLPAIVLMAPLMFPIAKNLGINDVHYSMVVVTAMNIGLMTPPIGIGFYIACKIGNVSPDEAMGAIWPYLVALIIGLVIIAVVPGLSTWVL</sequence>
<keyword evidence="6 9" id="KW-1133">Transmembrane helix</keyword>
<feature type="transmembrane region" description="Helical" evidence="9">
    <location>
        <begin position="275"/>
        <end position="298"/>
    </location>
</feature>
<feature type="transmembrane region" description="Helical" evidence="9">
    <location>
        <begin position="434"/>
        <end position="453"/>
    </location>
</feature>
<dbReference type="Pfam" id="PF04290">
    <property type="entry name" value="DctQ"/>
    <property type="match status" value="1"/>
</dbReference>
<keyword evidence="5 9" id="KW-0812">Transmembrane</keyword>
<evidence type="ECO:0000256" key="7">
    <source>
        <dbReference type="ARBA" id="ARBA00023136"/>
    </source>
</evidence>
<dbReference type="AlphaFoldDB" id="A0A370KXS8"/>
<comment type="function">
    <text evidence="8">Part of the tripartite ATP-independent periplasmic (TRAP) transport system.</text>
</comment>
<dbReference type="OrthoDB" id="7847241at2"/>
<organism evidence="12 13">
    <name type="scientific">Bosea caraganae</name>
    <dbReference type="NCBI Taxonomy" id="2763117"/>
    <lineage>
        <taxon>Bacteria</taxon>
        <taxon>Pseudomonadati</taxon>
        <taxon>Pseudomonadota</taxon>
        <taxon>Alphaproteobacteria</taxon>
        <taxon>Hyphomicrobiales</taxon>
        <taxon>Boseaceae</taxon>
        <taxon>Bosea</taxon>
    </lineage>
</organism>
<evidence type="ECO:0000259" key="10">
    <source>
        <dbReference type="Pfam" id="PF04290"/>
    </source>
</evidence>
<gene>
    <name evidence="12" type="ORF">DWE98_28260</name>
</gene>
<evidence type="ECO:0000256" key="2">
    <source>
        <dbReference type="ARBA" id="ARBA00022448"/>
    </source>
</evidence>
<dbReference type="InterPro" id="IPR055348">
    <property type="entry name" value="DctQ"/>
</dbReference>
<dbReference type="InterPro" id="IPR010656">
    <property type="entry name" value="DctM"/>
</dbReference>
<feature type="transmembrane region" description="Helical" evidence="9">
    <location>
        <begin position="138"/>
        <end position="155"/>
    </location>
</feature>
<evidence type="ECO:0000259" key="11">
    <source>
        <dbReference type="Pfam" id="PF06808"/>
    </source>
</evidence>
<evidence type="ECO:0000256" key="6">
    <source>
        <dbReference type="ARBA" id="ARBA00022989"/>
    </source>
</evidence>
<feature type="transmembrane region" description="Helical" evidence="9">
    <location>
        <begin position="58"/>
        <end position="76"/>
    </location>
</feature>
<evidence type="ECO:0000256" key="9">
    <source>
        <dbReference type="SAM" id="Phobius"/>
    </source>
</evidence>
<evidence type="ECO:0000256" key="8">
    <source>
        <dbReference type="RuleBase" id="RU369079"/>
    </source>
</evidence>
<accession>A0A370KXS8</accession>
<evidence type="ECO:0000256" key="1">
    <source>
        <dbReference type="ARBA" id="ARBA00004429"/>
    </source>
</evidence>
<keyword evidence="3" id="KW-1003">Cell membrane</keyword>
<evidence type="ECO:0000256" key="5">
    <source>
        <dbReference type="ARBA" id="ARBA00022692"/>
    </source>
</evidence>
<dbReference type="RefSeq" id="WP_114832774.1">
    <property type="nucleotide sequence ID" value="NZ_QQTO01000039.1"/>
</dbReference>
<evidence type="ECO:0000256" key="4">
    <source>
        <dbReference type="ARBA" id="ARBA00022519"/>
    </source>
</evidence>
<evidence type="ECO:0008006" key="14">
    <source>
        <dbReference type="Google" id="ProtNLM"/>
    </source>
</evidence>
<keyword evidence="2 8" id="KW-0813">Transport</keyword>
<keyword evidence="4 8" id="KW-0997">Cell inner membrane</keyword>
<proteinExistence type="predicted"/>
<evidence type="ECO:0000313" key="13">
    <source>
        <dbReference type="Proteomes" id="UP000255207"/>
    </source>
</evidence>
<feature type="transmembrane region" description="Helical" evidence="9">
    <location>
        <begin position="553"/>
        <end position="575"/>
    </location>
</feature>
<dbReference type="GO" id="GO:0005886">
    <property type="term" value="C:plasma membrane"/>
    <property type="evidence" value="ECO:0007669"/>
    <property type="project" value="UniProtKB-SubCell"/>
</dbReference>
<keyword evidence="7 9" id="KW-0472">Membrane</keyword>
<feature type="transmembrane region" description="Helical" evidence="9">
    <location>
        <begin position="196"/>
        <end position="228"/>
    </location>
</feature>
<name>A0A370KXS8_9HYPH</name>